<evidence type="ECO:0000313" key="4">
    <source>
        <dbReference type="Proteomes" id="UP000002208"/>
    </source>
</evidence>
<dbReference type="Gene3D" id="3.30.70.270">
    <property type="match status" value="1"/>
</dbReference>
<dbReference type="KEGG" id="ddr:Deide_1p00250"/>
<dbReference type="EMBL" id="CP001115">
    <property type="protein sequence ID" value="ACO47421.1"/>
    <property type="molecule type" value="Genomic_DNA"/>
</dbReference>
<dbReference type="InterPro" id="IPR029787">
    <property type="entry name" value="Nucleotide_cyclase"/>
</dbReference>
<dbReference type="PROSITE" id="PS50887">
    <property type="entry name" value="GGDEF"/>
    <property type="match status" value="1"/>
</dbReference>
<dbReference type="SMART" id="SM00267">
    <property type="entry name" value="GGDEF"/>
    <property type="match status" value="1"/>
</dbReference>
<evidence type="ECO:0000313" key="3">
    <source>
        <dbReference type="EMBL" id="ACO47421.1"/>
    </source>
</evidence>
<reference evidence="3 4" key="1">
    <citation type="journal article" date="2009" name="PLoS Genet.">
        <title>Alliance of proteomics and genomics to unravel the specificities of Sahara bacterium Deinococcus deserti.</title>
        <authorList>
            <person name="de Groot A."/>
            <person name="Dulermo R."/>
            <person name="Ortet P."/>
            <person name="Blanchard L."/>
            <person name="Guerin P."/>
            <person name="Fernandez B."/>
            <person name="Vacherie B."/>
            <person name="Dossat C."/>
            <person name="Jolivet E."/>
            <person name="Siguier P."/>
            <person name="Chandler M."/>
            <person name="Barakat M."/>
            <person name="Dedieu A."/>
            <person name="Barbe V."/>
            <person name="Heulin T."/>
            <person name="Sommer S."/>
            <person name="Achouak W."/>
            <person name="Armengaud J."/>
        </authorList>
    </citation>
    <scope>NUCLEOTIDE SEQUENCE [LARGE SCALE GENOMIC DNA]</scope>
    <source>
        <strain evidence="4">DSM 17065 / CIP 109153 / LMG 22923 / VCD115</strain>
        <plasmid evidence="4">pDeide1</plasmid>
    </source>
</reference>
<feature type="transmembrane region" description="Helical" evidence="1">
    <location>
        <begin position="54"/>
        <end position="72"/>
    </location>
</feature>
<dbReference type="InterPro" id="IPR043128">
    <property type="entry name" value="Rev_trsase/Diguanyl_cyclase"/>
</dbReference>
<feature type="transmembrane region" description="Helical" evidence="1">
    <location>
        <begin position="24"/>
        <end position="42"/>
    </location>
</feature>
<keyword evidence="1" id="KW-1133">Transmembrane helix</keyword>
<keyword evidence="1" id="KW-0472">Membrane</keyword>
<feature type="domain" description="GGDEF" evidence="2">
    <location>
        <begin position="240"/>
        <end position="373"/>
    </location>
</feature>
<accession>C1D1Y2</accession>
<keyword evidence="3" id="KW-0614">Plasmid</keyword>
<dbReference type="CDD" id="cd01949">
    <property type="entry name" value="GGDEF"/>
    <property type="match status" value="1"/>
</dbReference>
<dbReference type="RefSeq" id="WP_012694546.1">
    <property type="nucleotide sequence ID" value="NC_012527.1"/>
</dbReference>
<feature type="transmembrane region" description="Helical" evidence="1">
    <location>
        <begin position="138"/>
        <end position="157"/>
    </location>
</feature>
<protein>
    <submittedName>
        <fullName evidence="3">Putative diguanylate cyclase domain protein putative membrane protein</fullName>
    </submittedName>
</protein>
<organism evidence="3 4">
    <name type="scientific">Deinococcus deserti (strain DSM 17065 / CIP 109153 / LMG 22923 / VCD115)</name>
    <dbReference type="NCBI Taxonomy" id="546414"/>
    <lineage>
        <taxon>Bacteria</taxon>
        <taxon>Thermotogati</taxon>
        <taxon>Deinococcota</taxon>
        <taxon>Deinococci</taxon>
        <taxon>Deinococcales</taxon>
        <taxon>Deinococcaceae</taxon>
        <taxon>Deinococcus</taxon>
    </lineage>
</organism>
<geneLocation type="plasmid" evidence="4">
    <name>pDeide1</name>
</geneLocation>
<dbReference type="NCBIfam" id="TIGR00254">
    <property type="entry name" value="GGDEF"/>
    <property type="match status" value="1"/>
</dbReference>
<dbReference type="InterPro" id="IPR052163">
    <property type="entry name" value="DGC-Regulatory_Protein"/>
</dbReference>
<dbReference type="InterPro" id="IPR000160">
    <property type="entry name" value="GGDEF_dom"/>
</dbReference>
<sequence>MAQLRTDGAAPHGHSPSADHLQTVRVTLPIAALATLVAYFVERSDLRYDPFDELAYPLILAGVLLLEGLLLIRPQAYTLVTRSTLLGFSAFFLLKLAYLLFFSRNPTDLPSELNESFFWTPAIFLFAFITPQARLGQAVSVSFMALMIMISVIYAAASWGTSDLHVLNALVQLNLANLTCLMLAGVVVRLTARHEATVVHARTFEQLAYTDALTGLPNRRYFEQELDSALAAAGEVTPPQPLSVIFMDLDGFKQVNDTYGHDVGDQVLKVVAERLRSTFRGGELIVRLSGDEFAALIPTATPEGMQAIRSRVAEALGKPIALGGQELHIAASLGFSVFPEHGTDVRTLLHHADTAMYGMKSHRTVKQDEDGQV</sequence>
<feature type="transmembrane region" description="Helical" evidence="1">
    <location>
        <begin position="84"/>
        <end position="101"/>
    </location>
</feature>
<dbReference type="HOGENOM" id="CLU_000445_11_1_0"/>
<keyword evidence="4" id="KW-1185">Reference proteome</keyword>
<dbReference type="Pfam" id="PF00990">
    <property type="entry name" value="GGDEF"/>
    <property type="match status" value="1"/>
</dbReference>
<dbReference type="SUPFAM" id="SSF55073">
    <property type="entry name" value="Nucleotide cyclase"/>
    <property type="match status" value="1"/>
</dbReference>
<feature type="transmembrane region" description="Helical" evidence="1">
    <location>
        <begin position="113"/>
        <end position="131"/>
    </location>
</feature>
<name>C1D1Y2_DEIDV</name>
<dbReference type="OrthoDB" id="9759607at2"/>
<keyword evidence="1" id="KW-0812">Transmembrane</keyword>
<dbReference type="PANTHER" id="PTHR46663">
    <property type="entry name" value="DIGUANYLATE CYCLASE DGCT-RELATED"/>
    <property type="match status" value="1"/>
</dbReference>
<dbReference type="PANTHER" id="PTHR46663:SF2">
    <property type="entry name" value="GGDEF DOMAIN-CONTAINING PROTEIN"/>
    <property type="match status" value="1"/>
</dbReference>
<evidence type="ECO:0000256" key="1">
    <source>
        <dbReference type="SAM" id="Phobius"/>
    </source>
</evidence>
<evidence type="ECO:0000259" key="2">
    <source>
        <dbReference type="PROSITE" id="PS50887"/>
    </source>
</evidence>
<feature type="transmembrane region" description="Helical" evidence="1">
    <location>
        <begin position="169"/>
        <end position="192"/>
    </location>
</feature>
<proteinExistence type="predicted"/>
<dbReference type="AlphaFoldDB" id="C1D1Y2"/>
<dbReference type="Proteomes" id="UP000002208">
    <property type="component" value="Plasmid 1"/>
</dbReference>
<gene>
    <name evidence="3" type="ordered locus">Deide_1p00250</name>
</gene>